<accession>A0ACC0WLF8</accession>
<protein>
    <submittedName>
        <fullName evidence="1">Uncharacterized protein</fullName>
    </submittedName>
</protein>
<sequence length="202" mass="23169">MMHMQEVKARRPISRDTIEDDDDAAETETDPMVSFPKFEPTRTLQADSWVRFVMDKIWSLAFLSVACLGLYEAEFIPELLHAPNANRIFVHVGILFGTLLGVFGCYIEVYRRVILGERVHYEAVKTATHGMLLSMLASGVCFAIGMWPVWHWLTLPYLMMWSWGVVLQLVVILPPVLQRVVFVGAYFWFMQSYLSSFLVGVN</sequence>
<dbReference type="Proteomes" id="UP001163321">
    <property type="component" value="Chromosome 11"/>
</dbReference>
<evidence type="ECO:0000313" key="1">
    <source>
        <dbReference type="EMBL" id="KAI9919427.1"/>
    </source>
</evidence>
<organism evidence="1 2">
    <name type="scientific">Peronosclerospora sorghi</name>
    <dbReference type="NCBI Taxonomy" id="230839"/>
    <lineage>
        <taxon>Eukaryota</taxon>
        <taxon>Sar</taxon>
        <taxon>Stramenopiles</taxon>
        <taxon>Oomycota</taxon>
        <taxon>Peronosporomycetes</taxon>
        <taxon>Peronosporales</taxon>
        <taxon>Peronosporaceae</taxon>
        <taxon>Peronosclerospora</taxon>
    </lineage>
</organism>
<proteinExistence type="predicted"/>
<keyword evidence="2" id="KW-1185">Reference proteome</keyword>
<reference evidence="1 2" key="1">
    <citation type="journal article" date="2022" name="bioRxiv">
        <title>The genome of the oomycete Peronosclerospora sorghi, a cosmopolitan pathogen of maize and sorghum, is inflated with dispersed pseudogenes.</title>
        <authorList>
            <person name="Fletcher K."/>
            <person name="Martin F."/>
            <person name="Isakeit T."/>
            <person name="Cavanaugh K."/>
            <person name="Magill C."/>
            <person name="Michelmore R."/>
        </authorList>
    </citation>
    <scope>NUCLEOTIDE SEQUENCE [LARGE SCALE GENOMIC DNA]</scope>
    <source>
        <strain evidence="1">P6</strain>
    </source>
</reference>
<name>A0ACC0WLF8_9STRA</name>
<gene>
    <name evidence="1" type="ORF">PsorP6_017489</name>
</gene>
<comment type="caution">
    <text evidence="1">The sequence shown here is derived from an EMBL/GenBank/DDBJ whole genome shotgun (WGS) entry which is preliminary data.</text>
</comment>
<dbReference type="EMBL" id="CM047590">
    <property type="protein sequence ID" value="KAI9919427.1"/>
    <property type="molecule type" value="Genomic_DNA"/>
</dbReference>
<evidence type="ECO:0000313" key="2">
    <source>
        <dbReference type="Proteomes" id="UP001163321"/>
    </source>
</evidence>